<dbReference type="RefSeq" id="WP_256538829.1">
    <property type="nucleotide sequence ID" value="NZ_JANHOH010000002.1"/>
</dbReference>
<organism evidence="2 3">
    <name type="scientific">Mucilaginibacter aquariorum</name>
    <dbReference type="NCBI Taxonomy" id="2967225"/>
    <lineage>
        <taxon>Bacteria</taxon>
        <taxon>Pseudomonadati</taxon>
        <taxon>Bacteroidota</taxon>
        <taxon>Sphingobacteriia</taxon>
        <taxon>Sphingobacteriales</taxon>
        <taxon>Sphingobacteriaceae</taxon>
        <taxon>Mucilaginibacter</taxon>
    </lineage>
</organism>
<accession>A0ABT1T2D8</accession>
<evidence type="ECO:0000256" key="1">
    <source>
        <dbReference type="SAM" id="SignalP"/>
    </source>
</evidence>
<sequence>MIKLLIKTTFFTLLLTAVTLISKAQIGYDYAQYDIGFGGSINQLYGDAESLKSTKAANVSFVFNQTPFVNYLVEVQAGSLEGGDRTSKSGRYFKNGYTAILFRGQLQAGEIIDYSNGGLMGVVKNFYLSTGLGYILNDIKAENINRLSNTTPEFTTGGLNKSNELYIPARIGYEFKIFNQYNQPSVKIDLAYQFNMDFTDNMDGFTAGRNTDKMVQYSIGVKFALGSVTSYRKAIN</sequence>
<keyword evidence="1" id="KW-0732">Signal</keyword>
<protein>
    <recommendedName>
        <fullName evidence="4">Outer membrane protein beta-barrel domain-containing protein</fullName>
    </recommendedName>
</protein>
<dbReference type="Proteomes" id="UP001204376">
    <property type="component" value="Unassembled WGS sequence"/>
</dbReference>
<feature type="signal peptide" evidence="1">
    <location>
        <begin position="1"/>
        <end position="24"/>
    </location>
</feature>
<gene>
    <name evidence="2" type="ORF">NPE20_11710</name>
</gene>
<keyword evidence="3" id="KW-1185">Reference proteome</keyword>
<proteinExistence type="predicted"/>
<name>A0ABT1T2D8_9SPHI</name>
<evidence type="ECO:0008006" key="4">
    <source>
        <dbReference type="Google" id="ProtNLM"/>
    </source>
</evidence>
<comment type="caution">
    <text evidence="2">The sequence shown here is derived from an EMBL/GenBank/DDBJ whole genome shotgun (WGS) entry which is preliminary data.</text>
</comment>
<evidence type="ECO:0000313" key="3">
    <source>
        <dbReference type="Proteomes" id="UP001204376"/>
    </source>
</evidence>
<evidence type="ECO:0000313" key="2">
    <source>
        <dbReference type="EMBL" id="MCQ6958633.1"/>
    </source>
</evidence>
<dbReference type="EMBL" id="JANHOH010000002">
    <property type="protein sequence ID" value="MCQ6958633.1"/>
    <property type="molecule type" value="Genomic_DNA"/>
</dbReference>
<feature type="chain" id="PRO_5046624669" description="Outer membrane protein beta-barrel domain-containing protein" evidence="1">
    <location>
        <begin position="25"/>
        <end position="236"/>
    </location>
</feature>
<reference evidence="2 3" key="1">
    <citation type="submission" date="2022-07" db="EMBL/GenBank/DDBJ databases">
        <title>Mucilaginibacter sp. JC4.</title>
        <authorList>
            <person name="Le V."/>
            <person name="Ko S.-R."/>
            <person name="Ahn C.-Y."/>
            <person name="Oh H.-M."/>
        </authorList>
    </citation>
    <scope>NUCLEOTIDE SEQUENCE [LARGE SCALE GENOMIC DNA]</scope>
    <source>
        <strain evidence="2 3">JC4</strain>
    </source>
</reference>